<dbReference type="EMBL" id="JBDFQZ010000012">
    <property type="protein sequence ID" value="KAK9672706.1"/>
    <property type="molecule type" value="Genomic_DNA"/>
</dbReference>
<proteinExistence type="inferred from homology"/>
<keyword evidence="5" id="KW-1185">Reference proteome</keyword>
<dbReference type="Gene3D" id="3.40.50.1820">
    <property type="entry name" value="alpha/beta hydrolase"/>
    <property type="match status" value="1"/>
</dbReference>
<evidence type="ECO:0000313" key="4">
    <source>
        <dbReference type="EMBL" id="KAK9672706.1"/>
    </source>
</evidence>
<feature type="compositionally biased region" description="Low complexity" evidence="2">
    <location>
        <begin position="35"/>
        <end position="47"/>
    </location>
</feature>
<evidence type="ECO:0000313" key="5">
    <source>
        <dbReference type="Proteomes" id="UP001443914"/>
    </source>
</evidence>
<feature type="domain" description="Alpha/beta hydrolase fold-3" evidence="3">
    <location>
        <begin position="83"/>
        <end position="306"/>
    </location>
</feature>
<gene>
    <name evidence="4" type="ORF">RND81_12G118600</name>
</gene>
<comment type="caution">
    <text evidence="4">The sequence shown here is derived from an EMBL/GenBank/DDBJ whole genome shotgun (WGS) entry which is preliminary data.</text>
</comment>
<evidence type="ECO:0000256" key="2">
    <source>
        <dbReference type="SAM" id="MobiDB-lite"/>
    </source>
</evidence>
<feature type="region of interest" description="Disordered" evidence="2">
    <location>
        <begin position="1"/>
        <end position="47"/>
    </location>
</feature>
<name>A0AAW1H9H5_SAPOF</name>
<accession>A0AAW1H9H5</accession>
<dbReference type="Proteomes" id="UP001443914">
    <property type="component" value="Unassembled WGS sequence"/>
</dbReference>
<dbReference type="InterPro" id="IPR029058">
    <property type="entry name" value="AB_hydrolase_fold"/>
</dbReference>
<dbReference type="PANTHER" id="PTHR23024:SF546">
    <property type="entry name" value="CARBOXYLESTERASE 120-RELATED"/>
    <property type="match status" value="1"/>
</dbReference>
<feature type="compositionally biased region" description="Polar residues" evidence="2">
    <location>
        <begin position="19"/>
        <end position="30"/>
    </location>
</feature>
<dbReference type="AlphaFoldDB" id="A0AAW1H9H5"/>
<dbReference type="SUPFAM" id="SSF53474">
    <property type="entry name" value="alpha/beta-Hydrolases"/>
    <property type="match status" value="1"/>
</dbReference>
<reference evidence="4" key="1">
    <citation type="submission" date="2024-03" db="EMBL/GenBank/DDBJ databases">
        <title>WGS assembly of Saponaria officinalis var. Norfolk2.</title>
        <authorList>
            <person name="Jenkins J."/>
            <person name="Shu S."/>
            <person name="Grimwood J."/>
            <person name="Barry K."/>
            <person name="Goodstein D."/>
            <person name="Schmutz J."/>
            <person name="Leebens-Mack J."/>
            <person name="Osbourn A."/>
        </authorList>
    </citation>
    <scope>NUCLEOTIDE SEQUENCE [LARGE SCALE GENOMIC DNA]</scope>
    <source>
        <strain evidence="4">JIC</strain>
    </source>
</reference>
<organism evidence="4 5">
    <name type="scientific">Saponaria officinalis</name>
    <name type="common">Common soapwort</name>
    <name type="synonym">Lychnis saponaria</name>
    <dbReference type="NCBI Taxonomy" id="3572"/>
    <lineage>
        <taxon>Eukaryota</taxon>
        <taxon>Viridiplantae</taxon>
        <taxon>Streptophyta</taxon>
        <taxon>Embryophyta</taxon>
        <taxon>Tracheophyta</taxon>
        <taxon>Spermatophyta</taxon>
        <taxon>Magnoliopsida</taxon>
        <taxon>eudicotyledons</taxon>
        <taxon>Gunneridae</taxon>
        <taxon>Pentapetalae</taxon>
        <taxon>Caryophyllales</taxon>
        <taxon>Caryophyllaceae</taxon>
        <taxon>Caryophylleae</taxon>
        <taxon>Saponaria</taxon>
    </lineage>
</organism>
<evidence type="ECO:0000256" key="1">
    <source>
        <dbReference type="ARBA" id="ARBA00010515"/>
    </source>
</evidence>
<dbReference type="InterPro" id="IPR013094">
    <property type="entry name" value="AB_hydrolase_3"/>
</dbReference>
<sequence length="327" mass="35598">MSQTNLQKFYDSIHVTPNPDGTFTRSSNSFPKTPPSTTDPTSPTLSKDVLLDSEKNTWVRVFLPRGTLEPDHIPGGDKKLPVVVFVHGGGFVIGSPDYPPFHEFCSVATRELHALVVSVGYRLAPEHRLPAAYDVVFEALTWVNGGEDEWVREFGDLSNCVLIGESAGANIVYQTGLKYAAKGNNGFSPPVIKGLVLVQPFFGGLERSGSETRLANDPIISLEMCDAIWGVCLPDGADRDHGYCDPCRDGGSGLVDRVREMGLWVVIVGCDGDPLYDRGVELAKLLESKGVNVRTMSSEGGKHGMYVGFGDLKKSVELLDFVKHVWV</sequence>
<comment type="similarity">
    <text evidence="1">Belongs to the 'GDXG' lipolytic enzyme family.</text>
</comment>
<dbReference type="Pfam" id="PF07859">
    <property type="entry name" value="Abhydrolase_3"/>
    <property type="match status" value="1"/>
</dbReference>
<dbReference type="GO" id="GO:0016787">
    <property type="term" value="F:hydrolase activity"/>
    <property type="evidence" value="ECO:0007669"/>
    <property type="project" value="InterPro"/>
</dbReference>
<dbReference type="InterPro" id="IPR050466">
    <property type="entry name" value="Carboxylest/Gibb_receptor"/>
</dbReference>
<protein>
    <recommendedName>
        <fullName evidence="3">Alpha/beta hydrolase fold-3 domain-containing protein</fullName>
    </recommendedName>
</protein>
<evidence type="ECO:0000259" key="3">
    <source>
        <dbReference type="Pfam" id="PF07859"/>
    </source>
</evidence>
<dbReference type="PANTHER" id="PTHR23024">
    <property type="entry name" value="ARYLACETAMIDE DEACETYLASE"/>
    <property type="match status" value="1"/>
</dbReference>